<evidence type="ECO:0000256" key="1">
    <source>
        <dbReference type="SAM" id="Phobius"/>
    </source>
</evidence>
<dbReference type="AlphaFoldDB" id="A0A6P5LR80"/>
<proteinExistence type="predicted"/>
<dbReference type="GeneID" id="110220143"/>
<dbReference type="RefSeq" id="XP_020859713.1">
    <property type="nucleotide sequence ID" value="XM_021004054.1"/>
</dbReference>
<feature type="transmembrane region" description="Helical" evidence="1">
    <location>
        <begin position="56"/>
        <end position="74"/>
    </location>
</feature>
<evidence type="ECO:0000313" key="3">
    <source>
        <dbReference type="RefSeq" id="XP_020859713.1"/>
    </source>
</evidence>
<keyword evidence="1" id="KW-1133">Transmembrane helix</keyword>
<keyword evidence="1" id="KW-0812">Transmembrane</keyword>
<name>A0A6P5LR80_PHACI</name>
<reference evidence="3" key="1">
    <citation type="submission" date="2025-08" db="UniProtKB">
        <authorList>
            <consortium name="RefSeq"/>
        </authorList>
    </citation>
    <scope>IDENTIFICATION</scope>
    <source>
        <tissue evidence="3">Spleen</tissue>
    </source>
</reference>
<dbReference type="InParanoid" id="A0A6P5LR80"/>
<keyword evidence="1" id="KW-0472">Membrane</keyword>
<organism evidence="2 3">
    <name type="scientific">Phascolarctos cinereus</name>
    <name type="common">Koala</name>
    <dbReference type="NCBI Taxonomy" id="38626"/>
    <lineage>
        <taxon>Eukaryota</taxon>
        <taxon>Metazoa</taxon>
        <taxon>Chordata</taxon>
        <taxon>Craniata</taxon>
        <taxon>Vertebrata</taxon>
        <taxon>Euteleostomi</taxon>
        <taxon>Mammalia</taxon>
        <taxon>Metatheria</taxon>
        <taxon>Diprotodontia</taxon>
        <taxon>Phascolarctidae</taxon>
        <taxon>Phascolarctos</taxon>
    </lineage>
</organism>
<dbReference type="Proteomes" id="UP000515140">
    <property type="component" value="Unplaced"/>
</dbReference>
<gene>
    <name evidence="3" type="primary">LOC110220143</name>
</gene>
<accession>A0A6P5LR80</accession>
<keyword evidence="2" id="KW-1185">Reference proteome</keyword>
<feature type="transmembrane region" description="Helical" evidence="1">
    <location>
        <begin position="159"/>
        <end position="178"/>
    </location>
</feature>
<sequence length="244" mass="27709">MSHNPFPKNWGLAHHQPHSSFGGEFGRWKGIQKRRISMLPLSHRLLHRARHLSRELCLLLSLAGLAIAGLLSLYKSWIRFYVPVGIPGNFTVIDIYTSLLVPCPETECTLEPDQPPYYLNYSVIFILIASLVSFLLCLALAYSIIFFTGSVPIFDLSTSIASFIAGLFLFLCALFYLLQARNFLQEGMSYTLEINYYLTWAGIFLFMMTEEEVKTEGHTETGFELSFALTLWPTLYGCPLTNLK</sequence>
<evidence type="ECO:0000313" key="2">
    <source>
        <dbReference type="Proteomes" id="UP000515140"/>
    </source>
</evidence>
<protein>
    <submittedName>
        <fullName evidence="3">Uncharacterized protein LOC110220143 isoform X1</fullName>
    </submittedName>
</protein>
<dbReference type="KEGG" id="pcw:110220143"/>
<feature type="transmembrane region" description="Helical" evidence="1">
    <location>
        <begin position="122"/>
        <end position="147"/>
    </location>
</feature>